<gene>
    <name evidence="1" type="ORF">EPI10_019953</name>
</gene>
<keyword evidence="2" id="KW-1185">Reference proteome</keyword>
<name>A0A5B6WDD7_9ROSI</name>
<dbReference type="EMBL" id="SMMG02000003">
    <property type="protein sequence ID" value="KAA3479443.1"/>
    <property type="molecule type" value="Genomic_DNA"/>
</dbReference>
<comment type="caution">
    <text evidence="1">The sequence shown here is derived from an EMBL/GenBank/DDBJ whole genome shotgun (WGS) entry which is preliminary data.</text>
</comment>
<protein>
    <submittedName>
        <fullName evidence="1">Gag-pol polyprotein</fullName>
    </submittedName>
</protein>
<dbReference type="Proteomes" id="UP000325315">
    <property type="component" value="Unassembled WGS sequence"/>
</dbReference>
<evidence type="ECO:0000313" key="2">
    <source>
        <dbReference type="Proteomes" id="UP000325315"/>
    </source>
</evidence>
<organism evidence="1 2">
    <name type="scientific">Gossypium australe</name>
    <dbReference type="NCBI Taxonomy" id="47621"/>
    <lineage>
        <taxon>Eukaryota</taxon>
        <taxon>Viridiplantae</taxon>
        <taxon>Streptophyta</taxon>
        <taxon>Embryophyta</taxon>
        <taxon>Tracheophyta</taxon>
        <taxon>Spermatophyta</taxon>
        <taxon>Magnoliopsida</taxon>
        <taxon>eudicotyledons</taxon>
        <taxon>Gunneridae</taxon>
        <taxon>Pentapetalae</taxon>
        <taxon>rosids</taxon>
        <taxon>malvids</taxon>
        <taxon>Malvales</taxon>
        <taxon>Malvaceae</taxon>
        <taxon>Malvoideae</taxon>
        <taxon>Gossypium</taxon>
    </lineage>
</organism>
<accession>A0A5B6WDD7</accession>
<reference evidence="2" key="1">
    <citation type="journal article" date="2019" name="Plant Biotechnol. J.">
        <title>Genome sequencing of the Australian wild diploid species Gossypium australe highlights disease resistance and delayed gland morphogenesis.</title>
        <authorList>
            <person name="Cai Y."/>
            <person name="Cai X."/>
            <person name="Wang Q."/>
            <person name="Wang P."/>
            <person name="Zhang Y."/>
            <person name="Cai C."/>
            <person name="Xu Y."/>
            <person name="Wang K."/>
            <person name="Zhou Z."/>
            <person name="Wang C."/>
            <person name="Geng S."/>
            <person name="Li B."/>
            <person name="Dong Q."/>
            <person name="Hou Y."/>
            <person name="Wang H."/>
            <person name="Ai P."/>
            <person name="Liu Z."/>
            <person name="Yi F."/>
            <person name="Sun M."/>
            <person name="An G."/>
            <person name="Cheng J."/>
            <person name="Zhang Y."/>
            <person name="Shi Q."/>
            <person name="Xie Y."/>
            <person name="Shi X."/>
            <person name="Chang Y."/>
            <person name="Huang F."/>
            <person name="Chen Y."/>
            <person name="Hong S."/>
            <person name="Mi L."/>
            <person name="Sun Q."/>
            <person name="Zhang L."/>
            <person name="Zhou B."/>
            <person name="Peng R."/>
            <person name="Zhang X."/>
            <person name="Liu F."/>
        </authorList>
    </citation>
    <scope>NUCLEOTIDE SEQUENCE [LARGE SCALE GENOMIC DNA]</scope>
    <source>
        <strain evidence="2">cv. PA1801</strain>
    </source>
</reference>
<sequence length="70" mass="8152">MIIKQLFTSPQTRFIMKEPNTREKILDNSISTSYMKIEEQIVDLFTKALNRNQVDYLCNKLGMINISNPA</sequence>
<dbReference type="AlphaFoldDB" id="A0A5B6WDD7"/>
<evidence type="ECO:0000313" key="1">
    <source>
        <dbReference type="EMBL" id="KAA3479443.1"/>
    </source>
</evidence>
<proteinExistence type="predicted"/>